<dbReference type="InParanoid" id="A0A1I2ETY7"/>
<evidence type="ECO:0000313" key="1">
    <source>
        <dbReference type="EMBL" id="SFE96305.1"/>
    </source>
</evidence>
<proteinExistence type="predicted"/>
<organism evidence="1 2">
    <name type="scientific">Thermophagus xiamenensis</name>
    <dbReference type="NCBI Taxonomy" id="385682"/>
    <lineage>
        <taxon>Bacteria</taxon>
        <taxon>Pseudomonadati</taxon>
        <taxon>Bacteroidota</taxon>
        <taxon>Bacteroidia</taxon>
        <taxon>Marinilabiliales</taxon>
        <taxon>Marinilabiliaceae</taxon>
        <taxon>Thermophagus</taxon>
    </lineage>
</organism>
<dbReference type="STRING" id="385682.SAMN05444380_12442"/>
<accession>A0A1I2ETY7</accession>
<dbReference type="AlphaFoldDB" id="A0A1I2ETY7"/>
<evidence type="ECO:0000313" key="2">
    <source>
        <dbReference type="Proteomes" id="UP000181976"/>
    </source>
</evidence>
<reference evidence="1 2" key="1">
    <citation type="submission" date="2016-10" db="EMBL/GenBank/DDBJ databases">
        <authorList>
            <person name="de Groot N.N."/>
        </authorList>
    </citation>
    <scope>NUCLEOTIDE SEQUENCE [LARGE SCALE GENOMIC DNA]</scope>
    <source>
        <strain evidence="1 2">DSM 19012</strain>
    </source>
</reference>
<dbReference type="Proteomes" id="UP000181976">
    <property type="component" value="Unassembled WGS sequence"/>
</dbReference>
<dbReference type="eggNOG" id="ENOG502Z9C0">
    <property type="taxonomic scope" value="Bacteria"/>
</dbReference>
<sequence>MTFKFFLTPFYIPDNYSPEAIALAEGLEQLGHSVFSNIDYWFVPEENRYLFNKNENDDYDVGIYDYKYLYHSKKWTLNRIDASKVNILLDRNDWIIPEWNNKMVLRKFDFILADHLLENVKYPSNVLPWAIGYTKRIERYIDRFRNTHPPIEEIVYNFRVAHNLRGRLVKSFLDNDFHYPVKQRLTDSLKDKQTAVNKSKIDHIYWEQTAKRHNPEFYKLLDKSLLTLSFGGYLEVKPFFYQPYNLIQKLIRKPIFIISSLCQKFNIDNSKLLFVFQYDSFRMWETFYANTCPILLDMDYWKFKLPAKPIEGKHYIGIRNLTLKDFKKRLNSLNTNQIREIGINGSIWVKENYSPEAVANRLLKLINK</sequence>
<gene>
    <name evidence="1" type="ORF">SAMN05444380_12442</name>
</gene>
<keyword evidence="2" id="KW-1185">Reference proteome</keyword>
<dbReference type="RefSeq" id="WP_010527483.1">
    <property type="nucleotide sequence ID" value="NZ_AFSL01000049.1"/>
</dbReference>
<dbReference type="OrthoDB" id="503364at2"/>
<protein>
    <submittedName>
        <fullName evidence="1">Uncharacterized protein</fullName>
    </submittedName>
</protein>
<name>A0A1I2ETY7_9BACT</name>
<dbReference type="EMBL" id="FONA01000024">
    <property type="protein sequence ID" value="SFE96305.1"/>
    <property type="molecule type" value="Genomic_DNA"/>
</dbReference>